<dbReference type="InterPro" id="IPR045357">
    <property type="entry name" value="Aminopeptidase_N-like_N"/>
</dbReference>
<feature type="region of interest" description="Disordered" evidence="12">
    <location>
        <begin position="21"/>
        <end position="41"/>
    </location>
</feature>
<feature type="signal peptide" evidence="13">
    <location>
        <begin position="1"/>
        <end position="20"/>
    </location>
</feature>
<reference evidence="16 17" key="1">
    <citation type="submission" date="2020-08" db="EMBL/GenBank/DDBJ databases">
        <title>Genomic Encyclopedia of Type Strains, Phase IV (KMG-IV): sequencing the most valuable type-strain genomes for metagenomic binning, comparative biology and taxonomic classification.</title>
        <authorList>
            <person name="Goeker M."/>
        </authorList>
    </citation>
    <scope>NUCLEOTIDE SEQUENCE [LARGE SCALE GENOMIC DNA]</scope>
    <source>
        <strain evidence="16 17">YC6723</strain>
    </source>
</reference>
<dbReference type="EC" id="3.4.11.2" evidence="4"/>
<proteinExistence type="inferred from homology"/>
<dbReference type="SUPFAM" id="SSF55486">
    <property type="entry name" value="Metalloproteases ('zincins'), catalytic domain"/>
    <property type="match status" value="1"/>
</dbReference>
<dbReference type="GO" id="GO:0070006">
    <property type="term" value="F:metalloaminopeptidase activity"/>
    <property type="evidence" value="ECO:0007669"/>
    <property type="project" value="TreeGrafter"/>
</dbReference>
<dbReference type="PANTHER" id="PTHR11533:SF174">
    <property type="entry name" value="PUROMYCIN-SENSITIVE AMINOPEPTIDASE-RELATED"/>
    <property type="match status" value="1"/>
</dbReference>
<comment type="caution">
    <text evidence="16">The sequence shown here is derived from an EMBL/GenBank/DDBJ whole genome shotgun (WGS) entry which is preliminary data.</text>
</comment>
<evidence type="ECO:0000256" key="10">
    <source>
        <dbReference type="ARBA" id="ARBA00022833"/>
    </source>
</evidence>
<evidence type="ECO:0000256" key="6">
    <source>
        <dbReference type="ARBA" id="ARBA00022438"/>
    </source>
</evidence>
<protein>
    <recommendedName>
        <fullName evidence="5">Aminopeptidase N</fullName>
        <ecNumber evidence="4">3.4.11.2</ecNumber>
    </recommendedName>
</protein>
<dbReference type="GO" id="GO:0042277">
    <property type="term" value="F:peptide binding"/>
    <property type="evidence" value="ECO:0007669"/>
    <property type="project" value="TreeGrafter"/>
</dbReference>
<dbReference type="GO" id="GO:0005615">
    <property type="term" value="C:extracellular space"/>
    <property type="evidence" value="ECO:0007669"/>
    <property type="project" value="TreeGrafter"/>
</dbReference>
<dbReference type="Gene3D" id="2.60.40.1730">
    <property type="entry name" value="tricorn interacting facor f3 domain"/>
    <property type="match status" value="1"/>
</dbReference>
<dbReference type="Gene3D" id="1.10.390.10">
    <property type="entry name" value="Neutral Protease Domain 2"/>
    <property type="match status" value="1"/>
</dbReference>
<keyword evidence="11" id="KW-0482">Metalloprotease</keyword>
<comment type="similarity">
    <text evidence="3">Belongs to the peptidase M1 family.</text>
</comment>
<dbReference type="EMBL" id="JACIEV010000016">
    <property type="protein sequence ID" value="MBB4155599.1"/>
    <property type="molecule type" value="Genomic_DNA"/>
</dbReference>
<evidence type="ECO:0000256" key="1">
    <source>
        <dbReference type="ARBA" id="ARBA00000098"/>
    </source>
</evidence>
<organism evidence="16 17">
    <name type="scientific">Sphingomonas jinjuensis</name>
    <dbReference type="NCBI Taxonomy" id="535907"/>
    <lineage>
        <taxon>Bacteria</taxon>
        <taxon>Pseudomonadati</taxon>
        <taxon>Pseudomonadota</taxon>
        <taxon>Alphaproteobacteria</taxon>
        <taxon>Sphingomonadales</taxon>
        <taxon>Sphingomonadaceae</taxon>
        <taxon>Sphingomonas</taxon>
    </lineage>
</organism>
<evidence type="ECO:0000259" key="14">
    <source>
        <dbReference type="Pfam" id="PF01433"/>
    </source>
</evidence>
<evidence type="ECO:0000256" key="12">
    <source>
        <dbReference type="SAM" id="MobiDB-lite"/>
    </source>
</evidence>
<dbReference type="GO" id="GO:0016020">
    <property type="term" value="C:membrane"/>
    <property type="evidence" value="ECO:0007669"/>
    <property type="project" value="TreeGrafter"/>
</dbReference>
<keyword evidence="17" id="KW-1185">Reference proteome</keyword>
<evidence type="ECO:0000256" key="7">
    <source>
        <dbReference type="ARBA" id="ARBA00022670"/>
    </source>
</evidence>
<sequence length="570" mass="62992">MLPRLPLAAALLSLASAGQAAEKGQPPITPQTSMSGGPLDPAQKKLKFDRADLAIEVDPAREVINGNATLVFTTLERTDRVVIDLDKNYTVTMSQVNGVDVGWSNPEGRATLKLAKRVPAGTELTVKIVYGGRPHTAVRAPWDGGFVWSKTPAGQPWVATAVQMEGCDLIWPCIDYPTYEPQKVALHITVPAGLSAPSNGKLLGVDRLPDGRSTWNWEVKNPNLYGIALNVGPYEEVSGTYKSRLYGNSVPMNYWYLPGEKAQAEELFAEFAPTLDFYEHVVGPYPWADEKLGVVETPHKGMEHQTINAYGNGYAKAPEGFDWLFQHEFGHEWFANQMTAPNWDDFWLHEGFTAYMQPLYGRWREGEGRYTAMMLASRPGIQNKSALVTGKPQTAEDVYEKAPGRGGDIYSKGAWILHTLRNTIGDAAFSQVLKLTVYGRVDPAPGNFTPVFRTTPEFIAYVKQVTGKDYGWFFDVYLYQAALPKLIEKRSDDKLTLRWDAPGDKPFPLPVEVQVDDVVHKLPMTGGTASLDVPAGAHVVIDPMSRILMQSDTVDAFQAWRAAQAKTTAK</sequence>
<dbReference type="RefSeq" id="WP_183987248.1">
    <property type="nucleotide sequence ID" value="NZ_JACIEV010000016.1"/>
</dbReference>
<feature type="domain" description="Peptidase M1 membrane alanine aminopeptidase" evidence="14">
    <location>
        <begin position="325"/>
        <end position="435"/>
    </location>
</feature>
<dbReference type="Pfam" id="PF17900">
    <property type="entry name" value="Peptidase_M1_N"/>
    <property type="match status" value="1"/>
</dbReference>
<evidence type="ECO:0000256" key="11">
    <source>
        <dbReference type="ARBA" id="ARBA00023049"/>
    </source>
</evidence>
<dbReference type="GO" id="GO:0016285">
    <property type="term" value="F:alanyl aminopeptidase activity"/>
    <property type="evidence" value="ECO:0007669"/>
    <property type="project" value="UniProtKB-EC"/>
</dbReference>
<evidence type="ECO:0000256" key="5">
    <source>
        <dbReference type="ARBA" id="ARBA00015611"/>
    </source>
</evidence>
<dbReference type="Proteomes" id="UP000529795">
    <property type="component" value="Unassembled WGS sequence"/>
</dbReference>
<accession>A0A840FDB7</accession>
<dbReference type="GO" id="GO:0006508">
    <property type="term" value="P:proteolysis"/>
    <property type="evidence" value="ECO:0007669"/>
    <property type="project" value="UniProtKB-KW"/>
</dbReference>
<gene>
    <name evidence="16" type="ORF">GGQ80_003524</name>
</gene>
<dbReference type="PRINTS" id="PR00756">
    <property type="entry name" value="ALADIPTASE"/>
</dbReference>
<evidence type="ECO:0000256" key="4">
    <source>
        <dbReference type="ARBA" id="ARBA00012564"/>
    </source>
</evidence>
<keyword evidence="8" id="KW-0479">Metal-binding</keyword>
<dbReference type="GO" id="GO:0005737">
    <property type="term" value="C:cytoplasm"/>
    <property type="evidence" value="ECO:0007669"/>
    <property type="project" value="TreeGrafter"/>
</dbReference>
<dbReference type="InterPro" id="IPR027268">
    <property type="entry name" value="Peptidase_M4/M1_CTD_sf"/>
</dbReference>
<evidence type="ECO:0000256" key="3">
    <source>
        <dbReference type="ARBA" id="ARBA00010136"/>
    </source>
</evidence>
<evidence type="ECO:0000313" key="17">
    <source>
        <dbReference type="Proteomes" id="UP000529795"/>
    </source>
</evidence>
<evidence type="ECO:0000256" key="9">
    <source>
        <dbReference type="ARBA" id="ARBA00022801"/>
    </source>
</evidence>
<evidence type="ECO:0000256" key="8">
    <source>
        <dbReference type="ARBA" id="ARBA00022723"/>
    </source>
</evidence>
<dbReference type="InterPro" id="IPR042097">
    <property type="entry name" value="Aminopeptidase_N-like_N_sf"/>
</dbReference>
<feature type="domain" description="Aminopeptidase N-like N-terminal" evidence="15">
    <location>
        <begin position="52"/>
        <end position="221"/>
    </location>
</feature>
<dbReference type="AlphaFoldDB" id="A0A840FDB7"/>
<keyword evidence="9" id="KW-0378">Hydrolase</keyword>
<keyword evidence="6 16" id="KW-0031">Aminopeptidase</keyword>
<dbReference type="CDD" id="cd09603">
    <property type="entry name" value="M1_APN_like"/>
    <property type="match status" value="1"/>
</dbReference>
<evidence type="ECO:0000256" key="2">
    <source>
        <dbReference type="ARBA" id="ARBA00001947"/>
    </source>
</evidence>
<comment type="cofactor">
    <cofactor evidence="2">
        <name>Zn(2+)</name>
        <dbReference type="ChEBI" id="CHEBI:29105"/>
    </cofactor>
</comment>
<dbReference type="InterPro" id="IPR014782">
    <property type="entry name" value="Peptidase_M1_dom"/>
</dbReference>
<dbReference type="InterPro" id="IPR050344">
    <property type="entry name" value="Peptidase_M1_aminopeptidases"/>
</dbReference>
<dbReference type="GO" id="GO:0008270">
    <property type="term" value="F:zinc ion binding"/>
    <property type="evidence" value="ECO:0007669"/>
    <property type="project" value="InterPro"/>
</dbReference>
<keyword evidence="13" id="KW-0732">Signal</keyword>
<evidence type="ECO:0000259" key="15">
    <source>
        <dbReference type="Pfam" id="PF17900"/>
    </source>
</evidence>
<dbReference type="GO" id="GO:0043171">
    <property type="term" value="P:peptide catabolic process"/>
    <property type="evidence" value="ECO:0007669"/>
    <property type="project" value="TreeGrafter"/>
</dbReference>
<evidence type="ECO:0000256" key="13">
    <source>
        <dbReference type="SAM" id="SignalP"/>
    </source>
</evidence>
<evidence type="ECO:0000313" key="16">
    <source>
        <dbReference type="EMBL" id="MBB4155599.1"/>
    </source>
</evidence>
<dbReference type="PANTHER" id="PTHR11533">
    <property type="entry name" value="PROTEASE M1 ZINC METALLOPROTEASE"/>
    <property type="match status" value="1"/>
</dbReference>
<keyword evidence="10" id="KW-0862">Zinc</keyword>
<dbReference type="SUPFAM" id="SSF63737">
    <property type="entry name" value="Leukotriene A4 hydrolase N-terminal domain"/>
    <property type="match status" value="1"/>
</dbReference>
<dbReference type="Pfam" id="PF01433">
    <property type="entry name" value="Peptidase_M1"/>
    <property type="match status" value="1"/>
</dbReference>
<feature type="chain" id="PRO_5032623584" description="Aminopeptidase N" evidence="13">
    <location>
        <begin position="21"/>
        <end position="570"/>
    </location>
</feature>
<name>A0A840FDB7_9SPHN</name>
<dbReference type="InterPro" id="IPR001930">
    <property type="entry name" value="Peptidase_M1"/>
</dbReference>
<keyword evidence="7" id="KW-0645">Protease</keyword>
<comment type="catalytic activity">
    <reaction evidence="1">
        <text>Release of an N-terminal amino acid, Xaa-|-Yaa- from a peptide, amide or arylamide. Xaa is preferably Ala, but may be most amino acids including Pro (slow action). When a terminal hydrophobic residue is followed by a prolyl residue, the two may be released as an intact Xaa-Pro dipeptide.</text>
        <dbReference type="EC" id="3.4.11.2"/>
    </reaction>
</comment>